<evidence type="ECO:0000259" key="8">
    <source>
        <dbReference type="PROSITE" id="PS50222"/>
    </source>
</evidence>
<evidence type="ECO:0000313" key="9">
    <source>
        <dbReference type="Proteomes" id="UP000694845"/>
    </source>
</evidence>
<dbReference type="RefSeq" id="XP_022092412.1">
    <property type="nucleotide sequence ID" value="XM_022236720.1"/>
</dbReference>
<gene>
    <name evidence="10 11 12 13 14 15 16 17 18" type="primary">LOC110980237</name>
</gene>
<feature type="transmembrane region" description="Helical" evidence="7">
    <location>
        <begin position="194"/>
        <end position="217"/>
    </location>
</feature>
<evidence type="ECO:0000256" key="6">
    <source>
        <dbReference type="SAM" id="MobiDB-lite"/>
    </source>
</evidence>
<keyword evidence="5 7" id="KW-0472">Membrane</keyword>
<dbReference type="SUPFAM" id="SSF47473">
    <property type="entry name" value="EF-hand"/>
    <property type="match status" value="1"/>
</dbReference>
<feature type="region of interest" description="Disordered" evidence="6">
    <location>
        <begin position="1"/>
        <end position="38"/>
    </location>
</feature>
<evidence type="ECO:0000256" key="4">
    <source>
        <dbReference type="ARBA" id="ARBA00022989"/>
    </source>
</evidence>
<evidence type="ECO:0000256" key="1">
    <source>
        <dbReference type="ARBA" id="ARBA00004141"/>
    </source>
</evidence>
<evidence type="ECO:0000313" key="10">
    <source>
        <dbReference type="RefSeq" id="XP_022092407.1"/>
    </source>
</evidence>
<dbReference type="InterPro" id="IPR002048">
    <property type="entry name" value="EF_hand_dom"/>
</dbReference>
<dbReference type="GeneID" id="110980237"/>
<feature type="compositionally biased region" description="Polar residues" evidence="6">
    <location>
        <begin position="1"/>
        <end position="14"/>
    </location>
</feature>
<evidence type="ECO:0000313" key="16">
    <source>
        <dbReference type="RefSeq" id="XP_022092414.1"/>
    </source>
</evidence>
<dbReference type="InterPro" id="IPR011992">
    <property type="entry name" value="EF-hand-dom_pair"/>
</dbReference>
<evidence type="ECO:0000256" key="5">
    <source>
        <dbReference type="ARBA" id="ARBA00023136"/>
    </source>
</evidence>
<protein>
    <submittedName>
        <fullName evidence="10 11">Rhomboid-related protein 3-like isoform X1</fullName>
    </submittedName>
</protein>
<keyword evidence="9" id="KW-1185">Reference proteome</keyword>
<accession>A0A8B7YJ35</accession>
<feature type="transmembrane region" description="Helical" evidence="7">
    <location>
        <begin position="257"/>
        <end position="282"/>
    </location>
</feature>
<comment type="subcellular location">
    <subcellularLocation>
        <location evidence="1">Membrane</location>
        <topology evidence="1">Multi-pass membrane protein</topology>
    </subcellularLocation>
</comment>
<dbReference type="InterPro" id="IPR051739">
    <property type="entry name" value="Rhomboid_IM_Serine_Proteases"/>
</dbReference>
<dbReference type="OrthoDB" id="418595at2759"/>
<dbReference type="InterPro" id="IPR035952">
    <property type="entry name" value="Rhomboid-like_sf"/>
</dbReference>
<feature type="transmembrane region" description="Helical" evidence="7">
    <location>
        <begin position="346"/>
        <end position="365"/>
    </location>
</feature>
<comment type="similarity">
    <text evidence="2">Belongs to the peptidase S54 family.</text>
</comment>
<feature type="transmembrane region" description="Helical" evidence="7">
    <location>
        <begin position="323"/>
        <end position="339"/>
    </location>
</feature>
<name>A0A8B7YJ35_ACAPL</name>
<reference evidence="10 11" key="1">
    <citation type="submission" date="2025-04" db="UniProtKB">
        <authorList>
            <consortium name="RefSeq"/>
        </authorList>
    </citation>
    <scope>IDENTIFICATION</scope>
</reference>
<dbReference type="GO" id="GO:0016020">
    <property type="term" value="C:membrane"/>
    <property type="evidence" value="ECO:0007669"/>
    <property type="project" value="UniProtKB-SubCell"/>
</dbReference>
<feature type="domain" description="EF-hand" evidence="8">
    <location>
        <begin position="67"/>
        <end position="102"/>
    </location>
</feature>
<dbReference type="RefSeq" id="XP_022092411.1">
    <property type="nucleotide sequence ID" value="XM_022236719.1"/>
</dbReference>
<dbReference type="RefSeq" id="XP_022092416.1">
    <property type="nucleotide sequence ID" value="XM_022236724.1"/>
</dbReference>
<organism evidence="9 17">
    <name type="scientific">Acanthaster planci</name>
    <name type="common">Crown-of-thorns starfish</name>
    <dbReference type="NCBI Taxonomy" id="133434"/>
    <lineage>
        <taxon>Eukaryota</taxon>
        <taxon>Metazoa</taxon>
        <taxon>Echinodermata</taxon>
        <taxon>Eleutherozoa</taxon>
        <taxon>Asterozoa</taxon>
        <taxon>Asteroidea</taxon>
        <taxon>Valvatacea</taxon>
        <taxon>Valvatida</taxon>
        <taxon>Acanthasteridae</taxon>
        <taxon>Acanthaster</taxon>
    </lineage>
</organism>
<dbReference type="Pfam" id="PF01694">
    <property type="entry name" value="Rhomboid"/>
    <property type="match status" value="1"/>
</dbReference>
<keyword evidence="3 7" id="KW-0812">Transmembrane</keyword>
<evidence type="ECO:0000256" key="3">
    <source>
        <dbReference type="ARBA" id="ARBA00022692"/>
    </source>
</evidence>
<feature type="transmembrane region" description="Helical" evidence="7">
    <location>
        <begin position="377"/>
        <end position="395"/>
    </location>
</feature>
<dbReference type="PANTHER" id="PTHR45840">
    <property type="entry name" value="RHOMBOID-RELATED PROTEIN"/>
    <property type="match status" value="1"/>
</dbReference>
<evidence type="ECO:0000313" key="11">
    <source>
        <dbReference type="RefSeq" id="XP_022092408.1"/>
    </source>
</evidence>
<evidence type="ECO:0000313" key="18">
    <source>
        <dbReference type="RefSeq" id="XP_022092416.1"/>
    </source>
</evidence>
<evidence type="ECO:0000313" key="17">
    <source>
        <dbReference type="RefSeq" id="XP_022092415.1"/>
    </source>
</evidence>
<evidence type="ECO:0000256" key="7">
    <source>
        <dbReference type="SAM" id="Phobius"/>
    </source>
</evidence>
<dbReference type="GO" id="GO:0005509">
    <property type="term" value="F:calcium ion binding"/>
    <property type="evidence" value="ECO:0007669"/>
    <property type="project" value="InterPro"/>
</dbReference>
<feature type="compositionally biased region" description="Basic and acidic residues" evidence="6">
    <location>
        <begin position="15"/>
        <end position="38"/>
    </location>
</feature>
<dbReference type="AlphaFoldDB" id="A0A8B7YJ35"/>
<dbReference type="RefSeq" id="XP_022092407.1">
    <property type="nucleotide sequence ID" value="XM_022236715.1"/>
</dbReference>
<dbReference type="SUPFAM" id="SSF144091">
    <property type="entry name" value="Rhomboid-like"/>
    <property type="match status" value="1"/>
</dbReference>
<dbReference type="Proteomes" id="UP000694845">
    <property type="component" value="Unplaced"/>
</dbReference>
<dbReference type="Gene3D" id="1.20.1540.10">
    <property type="entry name" value="Rhomboid-like"/>
    <property type="match status" value="1"/>
</dbReference>
<dbReference type="PROSITE" id="PS50222">
    <property type="entry name" value="EF_HAND_2"/>
    <property type="match status" value="1"/>
</dbReference>
<dbReference type="Gene3D" id="1.10.238.10">
    <property type="entry name" value="EF-hand"/>
    <property type="match status" value="1"/>
</dbReference>
<evidence type="ECO:0000313" key="13">
    <source>
        <dbReference type="RefSeq" id="XP_022092411.1"/>
    </source>
</evidence>
<feature type="transmembrane region" description="Helical" evidence="7">
    <location>
        <begin position="407"/>
        <end position="428"/>
    </location>
</feature>
<dbReference type="InterPro" id="IPR022764">
    <property type="entry name" value="Peptidase_S54_rhomboid_dom"/>
</dbReference>
<dbReference type="RefSeq" id="XP_022092413.1">
    <property type="nucleotide sequence ID" value="XM_022236721.1"/>
</dbReference>
<evidence type="ECO:0000256" key="2">
    <source>
        <dbReference type="ARBA" id="ARBA00009045"/>
    </source>
</evidence>
<dbReference type="GO" id="GO:0004252">
    <property type="term" value="F:serine-type endopeptidase activity"/>
    <property type="evidence" value="ECO:0007669"/>
    <property type="project" value="InterPro"/>
</dbReference>
<keyword evidence="4 7" id="KW-1133">Transmembrane helix</keyword>
<dbReference type="KEGG" id="aplc:110980237"/>
<proteinExistence type="inferred from homology"/>
<evidence type="ECO:0000313" key="12">
    <source>
        <dbReference type="RefSeq" id="XP_022092410.1"/>
    </source>
</evidence>
<dbReference type="RefSeq" id="XP_022092415.1">
    <property type="nucleotide sequence ID" value="XM_022236723.1"/>
</dbReference>
<sequence length="433" mass="48413">MQVTHLYSPCSTSEQESKTPADGKVGKESSDEEAKTDCKANCVAGPSRQKEHLPAETELLLQPLPSTPEDKWKPYFEKFDVDGKGNISMEAFQVILYKHGLKDELDPHKLEVLEATIEDNTGGRLSYQEFVNIMSDKRTLSFSIAVRTRGENYDTESTLQLTEVKPPYRERLLKLVADEVLTNDEDRRSFLGNFVWCLPPLVMLSISCIELGFYIGIGVNMTRTDVNTTLADFWTGPVPKSSWMIFDPEKKIQFWRFATYIFVHGGIEHLLFNLAVQVLLGVAMEMVHGSRRIGGLYLSAIAAGSMGSSVLDRTSFLCGASAGSYALLSAHLANVLLNFSEMKIGALRVGVILALVSIDFGLAVYRRCSGLKTATSFVAHLMGIAVGLTVGLFVIRNYNQRLHERLMLWVFTVLYIAFVMFVIFWNIFYKPAV</sequence>
<dbReference type="Pfam" id="PF13499">
    <property type="entry name" value="EF-hand_7"/>
    <property type="match status" value="1"/>
</dbReference>
<evidence type="ECO:0000313" key="15">
    <source>
        <dbReference type="RefSeq" id="XP_022092413.1"/>
    </source>
</evidence>
<evidence type="ECO:0000313" key="14">
    <source>
        <dbReference type="RefSeq" id="XP_022092412.1"/>
    </source>
</evidence>
<dbReference type="RefSeq" id="XP_022092414.1">
    <property type="nucleotide sequence ID" value="XM_022236722.1"/>
</dbReference>
<dbReference type="RefSeq" id="XP_022092408.1">
    <property type="nucleotide sequence ID" value="XM_022236716.1"/>
</dbReference>
<dbReference type="PANTHER" id="PTHR45840:SF2">
    <property type="entry name" value="PROTEIN RHOMBOID-RELATED"/>
    <property type="match status" value="1"/>
</dbReference>
<dbReference type="RefSeq" id="XP_022092410.1">
    <property type="nucleotide sequence ID" value="XM_022236718.1"/>
</dbReference>